<dbReference type="InterPro" id="IPR058240">
    <property type="entry name" value="rSAM_sf"/>
</dbReference>
<dbReference type="EMBL" id="MCRK01000044">
    <property type="protein sequence ID" value="OPA74814.1"/>
    <property type="molecule type" value="Genomic_DNA"/>
</dbReference>
<accession>A0AAX0L926</accession>
<evidence type="ECO:0000256" key="4">
    <source>
        <dbReference type="ARBA" id="ARBA00022723"/>
    </source>
</evidence>
<evidence type="ECO:0000313" key="8">
    <source>
        <dbReference type="EMBL" id="OPA74814.1"/>
    </source>
</evidence>
<dbReference type="GO" id="GO:0051539">
    <property type="term" value="F:4 iron, 4 sulfur cluster binding"/>
    <property type="evidence" value="ECO:0007669"/>
    <property type="project" value="UniProtKB-KW"/>
</dbReference>
<keyword evidence="4" id="KW-0479">Metal-binding</keyword>
<evidence type="ECO:0000313" key="9">
    <source>
        <dbReference type="Proteomes" id="UP000189728"/>
    </source>
</evidence>
<dbReference type="Gene3D" id="3.20.20.70">
    <property type="entry name" value="Aldolase class I"/>
    <property type="match status" value="1"/>
</dbReference>
<dbReference type="SFLD" id="SFLDS00029">
    <property type="entry name" value="Radical_SAM"/>
    <property type="match status" value="1"/>
</dbReference>
<keyword evidence="6" id="KW-0411">Iron-sulfur</keyword>
<keyword evidence="5" id="KW-0408">Iron</keyword>
<dbReference type="SFLD" id="SFLDG01083">
    <property type="entry name" value="Uncharacterised_Radical_SAM_Su"/>
    <property type="match status" value="1"/>
</dbReference>
<dbReference type="GO" id="GO:0046872">
    <property type="term" value="F:metal ion binding"/>
    <property type="evidence" value="ECO:0007669"/>
    <property type="project" value="UniProtKB-KW"/>
</dbReference>
<dbReference type="InterPro" id="IPR013785">
    <property type="entry name" value="Aldolase_TIM"/>
</dbReference>
<dbReference type="PANTHER" id="PTHR43787:SF11">
    <property type="entry name" value="UPF0026 PROTEIN SLR1464"/>
    <property type="match status" value="1"/>
</dbReference>
<reference evidence="8 9" key="1">
    <citation type="submission" date="2016-08" db="EMBL/GenBank/DDBJ databases">
        <title>Campylobacter species from sea mammals.</title>
        <authorList>
            <person name="Gilbert M.J."/>
            <person name="Byrne B.A."/>
            <person name="Zomer A.L."/>
            <person name="Wagenaar J.A."/>
        </authorList>
    </citation>
    <scope>NUCLEOTIDE SEQUENCE [LARGE SCALE GENOMIC DNA]</scope>
    <source>
        <strain evidence="8 9">1105248</strain>
    </source>
</reference>
<dbReference type="InterPro" id="IPR007197">
    <property type="entry name" value="rSAM"/>
</dbReference>
<name>A0AAX0L926_9BACT</name>
<comment type="caution">
    <text evidence="8">The sequence shown here is derived from an EMBL/GenBank/DDBJ whole genome shotgun (WGS) entry which is preliminary data.</text>
</comment>
<organism evidence="8 9">
    <name type="scientific">Campylobacter pinnipediorum subsp. pinnipediorum</name>
    <dbReference type="NCBI Taxonomy" id="1660067"/>
    <lineage>
        <taxon>Bacteria</taxon>
        <taxon>Pseudomonadati</taxon>
        <taxon>Campylobacterota</taxon>
        <taxon>Epsilonproteobacteria</taxon>
        <taxon>Campylobacterales</taxon>
        <taxon>Campylobacteraceae</taxon>
        <taxon>Campylobacter</taxon>
    </lineage>
</organism>
<evidence type="ECO:0000259" key="7">
    <source>
        <dbReference type="PROSITE" id="PS51918"/>
    </source>
</evidence>
<dbReference type="PANTHER" id="PTHR43787">
    <property type="entry name" value="FEMO COFACTOR BIOSYNTHESIS PROTEIN NIFB-RELATED"/>
    <property type="match status" value="1"/>
</dbReference>
<dbReference type="InterPro" id="IPR040084">
    <property type="entry name" value="GTPase_Obg"/>
</dbReference>
<keyword evidence="2" id="KW-0004">4Fe-4S</keyword>
<dbReference type="Proteomes" id="UP000189728">
    <property type="component" value="Unassembled WGS sequence"/>
</dbReference>
<evidence type="ECO:0000256" key="5">
    <source>
        <dbReference type="ARBA" id="ARBA00023004"/>
    </source>
</evidence>
<evidence type="ECO:0000256" key="3">
    <source>
        <dbReference type="ARBA" id="ARBA00022691"/>
    </source>
</evidence>
<dbReference type="Pfam" id="PF04055">
    <property type="entry name" value="Radical_SAM"/>
    <property type="match status" value="1"/>
</dbReference>
<dbReference type="GO" id="GO:0003824">
    <property type="term" value="F:catalytic activity"/>
    <property type="evidence" value="ECO:0007669"/>
    <property type="project" value="InterPro"/>
</dbReference>
<evidence type="ECO:0000256" key="6">
    <source>
        <dbReference type="ARBA" id="ARBA00023014"/>
    </source>
</evidence>
<dbReference type="RefSeq" id="WP_226996987.1">
    <property type="nucleotide sequence ID" value="NZ_CP012546.1"/>
</dbReference>
<evidence type="ECO:0000256" key="2">
    <source>
        <dbReference type="ARBA" id="ARBA00022485"/>
    </source>
</evidence>
<gene>
    <name evidence="8" type="ORF">BFG04_06295</name>
</gene>
<feature type="domain" description="Radical SAM core" evidence="7">
    <location>
        <begin position="11"/>
        <end position="243"/>
    </location>
</feature>
<proteinExistence type="predicted"/>
<dbReference type="CDD" id="cd01335">
    <property type="entry name" value="Radical_SAM"/>
    <property type="match status" value="1"/>
</dbReference>
<comment type="cofactor">
    <cofactor evidence="1">
        <name>[4Fe-4S] cluster</name>
        <dbReference type="ChEBI" id="CHEBI:49883"/>
    </cofactor>
</comment>
<evidence type="ECO:0000256" key="1">
    <source>
        <dbReference type="ARBA" id="ARBA00001966"/>
    </source>
</evidence>
<protein>
    <submittedName>
        <fullName evidence="8">Radical SAM protein</fullName>
    </submittedName>
</protein>
<dbReference type="AlphaFoldDB" id="A0AAX0L926"/>
<dbReference type="PROSITE" id="PS51918">
    <property type="entry name" value="RADICAL_SAM"/>
    <property type="match status" value="1"/>
</dbReference>
<dbReference type="SUPFAM" id="SSF102114">
    <property type="entry name" value="Radical SAM enzymes"/>
    <property type="match status" value="1"/>
</dbReference>
<sequence length="303" mass="34255">MSLVFGPIHSRRFGMSLGIDLSPFAKSCNFDCVYCEIGKGKITQDIEIQPDIDDIIDELKLAISKHKNIDVITVSASGETTLYKNLKNLVSKIKDIKKDKKLLILSNATGLLNQNTFESLLEFDIAKFSLDSVIKSSFKKLARIKDINLEKLINNMKLFKEQFDGQMVIETLVVKNINDSDDEFAKLNDVLNFIKPDRVDIGSIDRPPAYKVTGVGEEILEKLASNIKNIPVNIIKSKTNTTRYDFTKDEIIQLLLRRPQTISNINDNFSDLSKNNLNELISLGKIYKIDVAGVCFYKVKEKI</sequence>
<keyword evidence="3" id="KW-0949">S-adenosyl-L-methionine</keyword>